<dbReference type="AlphaFoldDB" id="A0AAT9HN47"/>
<evidence type="ECO:0000256" key="1">
    <source>
        <dbReference type="SAM" id="MobiDB-lite"/>
    </source>
</evidence>
<reference evidence="3" key="1">
    <citation type="submission" date="2024-06" db="EMBL/GenBank/DDBJ databases">
        <authorList>
            <consortium name="consrtm"/>
            <person name="Uemura M."/>
            <person name="Terahara T."/>
        </authorList>
    </citation>
    <scope>NUCLEOTIDE SEQUENCE</scope>
    <source>
        <strain evidence="3">KM77-8</strain>
    </source>
</reference>
<feature type="region of interest" description="Disordered" evidence="1">
    <location>
        <begin position="1"/>
        <end position="27"/>
    </location>
</feature>
<organism evidence="3">
    <name type="scientific">Streptomyces haneummycinicus</name>
    <dbReference type="NCBI Taxonomy" id="3074435"/>
    <lineage>
        <taxon>Bacteria</taxon>
        <taxon>Bacillati</taxon>
        <taxon>Actinomycetota</taxon>
        <taxon>Actinomycetes</taxon>
        <taxon>Kitasatosporales</taxon>
        <taxon>Streptomycetaceae</taxon>
        <taxon>Streptomyces</taxon>
    </lineage>
</organism>
<proteinExistence type="predicted"/>
<dbReference type="InterPro" id="IPR007278">
    <property type="entry name" value="DUF397"/>
</dbReference>
<protein>
    <submittedName>
        <fullName evidence="3">DUF397 domain-containing protein</fullName>
    </submittedName>
</protein>
<gene>
    <name evidence="3" type="ORF">SHKM778_52400</name>
</gene>
<feature type="domain" description="DUF397" evidence="2">
    <location>
        <begin position="35"/>
        <end position="88"/>
    </location>
</feature>
<name>A0AAT9HN47_9ACTN</name>
<dbReference type="EMBL" id="AP035768">
    <property type="protein sequence ID" value="BFO18852.1"/>
    <property type="molecule type" value="Genomic_DNA"/>
</dbReference>
<dbReference type="Pfam" id="PF04149">
    <property type="entry name" value="DUF397"/>
    <property type="match status" value="1"/>
</dbReference>
<reference evidence="3" key="2">
    <citation type="submission" date="2024-07" db="EMBL/GenBank/DDBJ databases">
        <title>Streptomyces haneummycinica sp. nov., a new antibiotic-producing actinobacterium isolated from marine sediment.</title>
        <authorList>
            <person name="Uemura M."/>
            <person name="Hamada M."/>
            <person name="Hirano S."/>
            <person name="Kobayashi K."/>
            <person name="Ohshiro T."/>
            <person name="Kobayashi T."/>
            <person name="Terahara T."/>
        </authorList>
    </citation>
    <scope>NUCLEOTIDE SEQUENCE</scope>
    <source>
        <strain evidence="3">KM77-8</strain>
    </source>
</reference>
<evidence type="ECO:0000313" key="3">
    <source>
        <dbReference type="EMBL" id="BFO18852.1"/>
    </source>
</evidence>
<accession>A0AAT9HN47</accession>
<sequence>MRPDSPNGAHRADRDSKETAVSGVRNGVRAGQLGARWIKSRHSNAEGNCVEVAPLPDGSIAMRNSRDPDGPALVYTAAELAAFLAGAKDGEFDHLV</sequence>
<evidence type="ECO:0000259" key="2">
    <source>
        <dbReference type="Pfam" id="PF04149"/>
    </source>
</evidence>